<name>A0A3P3ZH81_LEIBR</name>
<keyword evidence="1" id="KW-0812">Transmembrane</keyword>
<dbReference type="Proteomes" id="UP000319462">
    <property type="component" value="Chromosome 34"/>
</dbReference>
<feature type="transmembrane region" description="Helical" evidence="1">
    <location>
        <begin position="121"/>
        <end position="143"/>
    </location>
</feature>
<dbReference type="AlphaFoldDB" id="A0A3P3ZH81"/>
<evidence type="ECO:0000313" key="3">
    <source>
        <dbReference type="Proteomes" id="UP000319462"/>
    </source>
</evidence>
<sequence>MAICAAESFTDFVSDCADIACADRFLMRHFLSIIAPDTGKADEPRPLFSQVFVTGDTTSSLTCGAVDLTPWISSASTLARESALFTNGFGFHGSVSYPVVSASPVSASRTAPKHQWRLTTLLVLIGACVVMLCVDASMLCWLLPKRRRLLQQASEREQSVENHEPA</sequence>
<organism evidence="2 3">
    <name type="scientific">Leishmania braziliensis MHOM/BR/75/M2904</name>
    <dbReference type="NCBI Taxonomy" id="420245"/>
    <lineage>
        <taxon>Eukaryota</taxon>
        <taxon>Discoba</taxon>
        <taxon>Euglenozoa</taxon>
        <taxon>Kinetoplastea</taxon>
        <taxon>Metakinetoplastina</taxon>
        <taxon>Trypanosomatida</taxon>
        <taxon>Trypanosomatidae</taxon>
        <taxon>Leishmaniinae</taxon>
        <taxon>Leishmania</taxon>
        <taxon>Leishmania braziliensis species complex</taxon>
    </lineage>
</organism>
<reference evidence="2 3" key="1">
    <citation type="submission" date="2018-09" db="EMBL/GenBank/DDBJ databases">
        <authorList>
            <person name="Peiro R."/>
            <person name="Begona"/>
            <person name="Cbmso G."/>
            <person name="Lopez M."/>
            <person name="Gonzalez S."/>
        </authorList>
    </citation>
    <scope>NUCLEOTIDE SEQUENCE [LARGE SCALE GENOMIC DNA]</scope>
</reference>
<keyword evidence="1" id="KW-0472">Membrane</keyword>
<keyword evidence="1" id="KW-1133">Transmembrane helix</keyword>
<protein>
    <submittedName>
        <fullName evidence="2">Hypothetical_protein</fullName>
    </submittedName>
</protein>
<evidence type="ECO:0000256" key="1">
    <source>
        <dbReference type="SAM" id="Phobius"/>
    </source>
</evidence>
<gene>
    <name evidence="2" type="ORF">LBRM2904_34.2640</name>
</gene>
<evidence type="ECO:0000313" key="2">
    <source>
        <dbReference type="EMBL" id="SYZ69559.1"/>
    </source>
</evidence>
<proteinExistence type="predicted"/>
<accession>A0A3P3ZH81</accession>
<dbReference type="EMBL" id="LS997633">
    <property type="protein sequence ID" value="SYZ69559.1"/>
    <property type="molecule type" value="Genomic_DNA"/>
</dbReference>